<sequence>MVPASSQPIGLVLADPHPVMLDGLQNDLREWTEFKIHSCAPDGDAALRAVHEHQPDFLVLDLPLSKRSGLALIQEMQLQNFKTQPIVFTASPIGDVMRVIDLGVKGLVSKSKSKHILARCIHAVHAGQAWLDRDLTEGTMAMLLEQQKKKAHATHMLTPREVDVARMVTEGWPNKKIATKLSISEGTAKLHLHHIYQKLNCPGRMALMLYMQHNGLA</sequence>
<dbReference type="PROSITE" id="PS50110">
    <property type="entry name" value="RESPONSE_REGULATORY"/>
    <property type="match status" value="1"/>
</dbReference>
<dbReference type="Proteomes" id="UP000647424">
    <property type="component" value="Unassembled WGS sequence"/>
</dbReference>
<dbReference type="CDD" id="cd17535">
    <property type="entry name" value="REC_NarL-like"/>
    <property type="match status" value="1"/>
</dbReference>
<dbReference type="SMART" id="SM00421">
    <property type="entry name" value="HTH_LUXR"/>
    <property type="match status" value="1"/>
</dbReference>
<dbReference type="GO" id="GO:0006355">
    <property type="term" value="P:regulation of DNA-templated transcription"/>
    <property type="evidence" value="ECO:0007669"/>
    <property type="project" value="InterPro"/>
</dbReference>
<dbReference type="PANTHER" id="PTHR43214">
    <property type="entry name" value="TWO-COMPONENT RESPONSE REGULATOR"/>
    <property type="match status" value="1"/>
</dbReference>
<evidence type="ECO:0000313" key="7">
    <source>
        <dbReference type="Proteomes" id="UP000647424"/>
    </source>
</evidence>
<dbReference type="InterPro" id="IPR039420">
    <property type="entry name" value="WalR-like"/>
</dbReference>
<organism evidence="6 7">
    <name type="scientific">Limnohabitans radicicola</name>
    <dbReference type="NCBI Taxonomy" id="2771427"/>
    <lineage>
        <taxon>Bacteria</taxon>
        <taxon>Pseudomonadati</taxon>
        <taxon>Pseudomonadota</taxon>
        <taxon>Betaproteobacteria</taxon>
        <taxon>Burkholderiales</taxon>
        <taxon>Comamonadaceae</taxon>
        <taxon>Limnohabitans</taxon>
    </lineage>
</organism>
<evidence type="ECO:0000259" key="5">
    <source>
        <dbReference type="PROSITE" id="PS50110"/>
    </source>
</evidence>
<dbReference type="InterPro" id="IPR000792">
    <property type="entry name" value="Tscrpt_reg_LuxR_C"/>
</dbReference>
<keyword evidence="7" id="KW-1185">Reference proteome</keyword>
<dbReference type="Gene3D" id="3.40.50.2300">
    <property type="match status" value="1"/>
</dbReference>
<dbReference type="SUPFAM" id="SSF46894">
    <property type="entry name" value="C-terminal effector domain of the bipartite response regulators"/>
    <property type="match status" value="1"/>
</dbReference>
<dbReference type="GO" id="GO:0000160">
    <property type="term" value="P:phosphorelay signal transduction system"/>
    <property type="evidence" value="ECO:0007669"/>
    <property type="project" value="InterPro"/>
</dbReference>
<evidence type="ECO:0000256" key="2">
    <source>
        <dbReference type="ARBA" id="ARBA00023125"/>
    </source>
</evidence>
<evidence type="ECO:0000313" key="6">
    <source>
        <dbReference type="EMBL" id="MBD8051403.1"/>
    </source>
</evidence>
<dbReference type="CDD" id="cd06170">
    <property type="entry name" value="LuxR_C_like"/>
    <property type="match status" value="1"/>
</dbReference>
<feature type="modified residue" description="4-aspartylphosphate" evidence="3">
    <location>
        <position position="61"/>
    </location>
</feature>
<dbReference type="InterPro" id="IPR011006">
    <property type="entry name" value="CheY-like_superfamily"/>
</dbReference>
<accession>A0A927FJU5</accession>
<dbReference type="Pfam" id="PF00072">
    <property type="entry name" value="Response_reg"/>
    <property type="match status" value="1"/>
</dbReference>
<dbReference type="GO" id="GO:0003677">
    <property type="term" value="F:DNA binding"/>
    <property type="evidence" value="ECO:0007669"/>
    <property type="project" value="UniProtKB-KW"/>
</dbReference>
<reference evidence="6" key="1">
    <citation type="submission" date="2020-09" db="EMBL/GenBank/DDBJ databases">
        <title>Genome seq and assembly of Limnohabitants sp.</title>
        <authorList>
            <person name="Chhetri G."/>
        </authorList>
    </citation>
    <scope>NUCLEOTIDE SEQUENCE</scope>
    <source>
        <strain evidence="6">JUR4</strain>
    </source>
</reference>
<dbReference type="SMART" id="SM00448">
    <property type="entry name" value="REC"/>
    <property type="match status" value="1"/>
</dbReference>
<evidence type="ECO:0000256" key="3">
    <source>
        <dbReference type="PROSITE-ProRule" id="PRU00169"/>
    </source>
</evidence>
<dbReference type="PANTHER" id="PTHR43214:SF38">
    <property type="entry name" value="NITRATE_NITRITE RESPONSE REGULATOR PROTEIN NARL"/>
    <property type="match status" value="1"/>
</dbReference>
<dbReference type="RefSeq" id="WP_191819903.1">
    <property type="nucleotide sequence ID" value="NZ_JACYFT010000003.1"/>
</dbReference>
<evidence type="ECO:0000256" key="1">
    <source>
        <dbReference type="ARBA" id="ARBA00022553"/>
    </source>
</evidence>
<dbReference type="InterPro" id="IPR016032">
    <property type="entry name" value="Sig_transdc_resp-reg_C-effctor"/>
</dbReference>
<dbReference type="PRINTS" id="PR00038">
    <property type="entry name" value="HTHLUXR"/>
</dbReference>
<feature type="domain" description="Response regulatory" evidence="5">
    <location>
        <begin position="10"/>
        <end position="125"/>
    </location>
</feature>
<dbReference type="Pfam" id="PF00196">
    <property type="entry name" value="GerE"/>
    <property type="match status" value="1"/>
</dbReference>
<proteinExistence type="predicted"/>
<protein>
    <submittedName>
        <fullName evidence="6">Response regulator transcription factor</fullName>
    </submittedName>
</protein>
<keyword evidence="2" id="KW-0238">DNA-binding</keyword>
<feature type="domain" description="HTH luxR-type" evidence="4">
    <location>
        <begin position="150"/>
        <end position="215"/>
    </location>
</feature>
<evidence type="ECO:0000259" key="4">
    <source>
        <dbReference type="PROSITE" id="PS50043"/>
    </source>
</evidence>
<comment type="caution">
    <text evidence="6">The sequence shown here is derived from an EMBL/GenBank/DDBJ whole genome shotgun (WGS) entry which is preliminary data.</text>
</comment>
<dbReference type="PROSITE" id="PS50043">
    <property type="entry name" value="HTH_LUXR_2"/>
    <property type="match status" value="1"/>
</dbReference>
<dbReference type="InterPro" id="IPR058245">
    <property type="entry name" value="NreC/VraR/RcsB-like_REC"/>
</dbReference>
<dbReference type="SUPFAM" id="SSF52172">
    <property type="entry name" value="CheY-like"/>
    <property type="match status" value="1"/>
</dbReference>
<keyword evidence="1 3" id="KW-0597">Phosphoprotein</keyword>
<dbReference type="AlphaFoldDB" id="A0A927FJU5"/>
<dbReference type="InterPro" id="IPR001789">
    <property type="entry name" value="Sig_transdc_resp-reg_receiver"/>
</dbReference>
<dbReference type="EMBL" id="JACYFT010000003">
    <property type="protein sequence ID" value="MBD8051403.1"/>
    <property type="molecule type" value="Genomic_DNA"/>
</dbReference>
<gene>
    <name evidence="6" type="ORF">IC609_12710</name>
</gene>
<name>A0A927FJU5_9BURK</name>